<keyword evidence="2" id="KW-1185">Reference proteome</keyword>
<evidence type="ECO:0000313" key="2">
    <source>
        <dbReference type="Proteomes" id="UP000636709"/>
    </source>
</evidence>
<dbReference type="AlphaFoldDB" id="A0A835BIS8"/>
<comment type="caution">
    <text evidence="1">The sequence shown here is derived from an EMBL/GenBank/DDBJ whole genome shotgun (WGS) entry which is preliminary data.</text>
</comment>
<dbReference type="Proteomes" id="UP000636709">
    <property type="component" value="Unassembled WGS sequence"/>
</dbReference>
<protein>
    <submittedName>
        <fullName evidence="1">Uncharacterized protein</fullName>
    </submittedName>
</protein>
<name>A0A835BIS8_9POAL</name>
<accession>A0A835BIS8</accession>
<dbReference type="EMBL" id="JACEFO010001795">
    <property type="protein sequence ID" value="KAF8702073.1"/>
    <property type="molecule type" value="Genomic_DNA"/>
</dbReference>
<reference evidence="1" key="1">
    <citation type="submission" date="2020-07" db="EMBL/GenBank/DDBJ databases">
        <title>Genome sequence and genetic diversity analysis of an under-domesticated orphan crop, white fonio (Digitaria exilis).</title>
        <authorList>
            <person name="Bennetzen J.L."/>
            <person name="Chen S."/>
            <person name="Ma X."/>
            <person name="Wang X."/>
            <person name="Yssel A.E.J."/>
            <person name="Chaluvadi S.R."/>
            <person name="Johnson M."/>
            <person name="Gangashetty P."/>
            <person name="Hamidou F."/>
            <person name="Sanogo M.D."/>
            <person name="Zwaenepoel A."/>
            <person name="Wallace J."/>
            <person name="Van De Peer Y."/>
            <person name="Van Deynze A."/>
        </authorList>
    </citation>
    <scope>NUCLEOTIDE SEQUENCE</scope>
    <source>
        <tissue evidence="1">Leaves</tissue>
    </source>
</reference>
<evidence type="ECO:0000313" key="1">
    <source>
        <dbReference type="EMBL" id="KAF8702073.1"/>
    </source>
</evidence>
<dbReference type="OrthoDB" id="678643at2759"/>
<gene>
    <name evidence="1" type="ORF">HU200_033418</name>
</gene>
<proteinExistence type="predicted"/>
<organism evidence="1 2">
    <name type="scientific">Digitaria exilis</name>
    <dbReference type="NCBI Taxonomy" id="1010633"/>
    <lineage>
        <taxon>Eukaryota</taxon>
        <taxon>Viridiplantae</taxon>
        <taxon>Streptophyta</taxon>
        <taxon>Embryophyta</taxon>
        <taxon>Tracheophyta</taxon>
        <taxon>Spermatophyta</taxon>
        <taxon>Magnoliopsida</taxon>
        <taxon>Liliopsida</taxon>
        <taxon>Poales</taxon>
        <taxon>Poaceae</taxon>
        <taxon>PACMAD clade</taxon>
        <taxon>Panicoideae</taxon>
        <taxon>Panicodae</taxon>
        <taxon>Paniceae</taxon>
        <taxon>Anthephorinae</taxon>
        <taxon>Digitaria</taxon>
    </lineage>
</organism>
<sequence length="78" mass="8931">MLAPRLETVKIRGCWSLKRLPAVPLPPAAGHLPNVDCEKELWDSLEWDGEEADHHPSHYKTTHSAYYKKTLLRASVLR</sequence>